<dbReference type="SUPFAM" id="SSF55874">
    <property type="entry name" value="ATPase domain of HSP90 chaperone/DNA topoisomerase II/histidine kinase"/>
    <property type="match status" value="1"/>
</dbReference>
<keyword evidence="1" id="KW-0723">Serine/threonine-protein kinase</keyword>
<dbReference type="EMBL" id="VFQE01000001">
    <property type="protein sequence ID" value="TQN44110.1"/>
    <property type="molecule type" value="Genomic_DNA"/>
</dbReference>
<feature type="domain" description="Histidine kinase/HSP90-like ATPase" evidence="2">
    <location>
        <begin position="26"/>
        <end position="137"/>
    </location>
</feature>
<name>A0A543PJ60_9ACTN</name>
<dbReference type="Proteomes" id="UP000319865">
    <property type="component" value="Unassembled WGS sequence"/>
</dbReference>
<proteinExistence type="predicted"/>
<dbReference type="Gene3D" id="3.30.565.10">
    <property type="entry name" value="Histidine kinase-like ATPase, C-terminal domain"/>
    <property type="match status" value="1"/>
</dbReference>
<dbReference type="InterPro" id="IPR036890">
    <property type="entry name" value="HATPase_C_sf"/>
</dbReference>
<evidence type="ECO:0000256" key="1">
    <source>
        <dbReference type="ARBA" id="ARBA00022527"/>
    </source>
</evidence>
<comment type="caution">
    <text evidence="3">The sequence shown here is derived from an EMBL/GenBank/DDBJ whole genome shotgun (WGS) entry which is preliminary data.</text>
</comment>
<reference evidence="3 4" key="1">
    <citation type="submission" date="2019-06" db="EMBL/GenBank/DDBJ databases">
        <title>Sequencing the genomes of 1000 actinobacteria strains.</title>
        <authorList>
            <person name="Klenk H.-P."/>
        </authorList>
    </citation>
    <scope>NUCLEOTIDE SEQUENCE [LARGE SCALE GENOMIC DNA]</scope>
    <source>
        <strain evidence="3 4">DSM 46837</strain>
    </source>
</reference>
<dbReference type="AlphaFoldDB" id="A0A543PJ60"/>
<keyword evidence="4" id="KW-1185">Reference proteome</keyword>
<dbReference type="PANTHER" id="PTHR35526:SF3">
    <property type="entry name" value="ANTI-SIGMA-F FACTOR RSBW"/>
    <property type="match status" value="1"/>
</dbReference>
<evidence type="ECO:0000313" key="3">
    <source>
        <dbReference type="EMBL" id="TQN44110.1"/>
    </source>
</evidence>
<sequence>MLDDSWPQKSPPGLRGDVWQWDLSSVAQLPTVRADLRRVLGDAPAVDTDESFEERFLLAFEELASNGLRHGGRPVRARVTATGDGWLIDVSDSLTERPPQPAIGRDPAQGGLGLLLTARLTSAHGWHVTAGRKHVWACCR</sequence>
<protein>
    <recommendedName>
        <fullName evidence="2">Histidine kinase/HSP90-like ATPase domain-containing protein</fullName>
    </recommendedName>
</protein>
<dbReference type="CDD" id="cd16936">
    <property type="entry name" value="HATPase_RsbW-like"/>
    <property type="match status" value="1"/>
</dbReference>
<evidence type="ECO:0000313" key="4">
    <source>
        <dbReference type="Proteomes" id="UP000319865"/>
    </source>
</evidence>
<dbReference type="Pfam" id="PF13581">
    <property type="entry name" value="HATPase_c_2"/>
    <property type="match status" value="1"/>
</dbReference>
<keyword evidence="1" id="KW-0808">Transferase</keyword>
<keyword evidence="1" id="KW-0418">Kinase</keyword>
<dbReference type="InterPro" id="IPR050267">
    <property type="entry name" value="Anti-sigma-factor_SerPK"/>
</dbReference>
<gene>
    <name evidence="3" type="ORF">FHU33_3596</name>
</gene>
<dbReference type="PANTHER" id="PTHR35526">
    <property type="entry name" value="ANTI-SIGMA-F FACTOR RSBW-RELATED"/>
    <property type="match status" value="1"/>
</dbReference>
<dbReference type="GO" id="GO:0004674">
    <property type="term" value="F:protein serine/threonine kinase activity"/>
    <property type="evidence" value="ECO:0007669"/>
    <property type="project" value="UniProtKB-KW"/>
</dbReference>
<organism evidence="3 4">
    <name type="scientific">Blastococcus colisei</name>
    <dbReference type="NCBI Taxonomy" id="1564162"/>
    <lineage>
        <taxon>Bacteria</taxon>
        <taxon>Bacillati</taxon>
        <taxon>Actinomycetota</taxon>
        <taxon>Actinomycetes</taxon>
        <taxon>Geodermatophilales</taxon>
        <taxon>Geodermatophilaceae</taxon>
        <taxon>Blastococcus</taxon>
    </lineage>
</organism>
<dbReference type="InterPro" id="IPR003594">
    <property type="entry name" value="HATPase_dom"/>
</dbReference>
<dbReference type="RefSeq" id="WP_142026522.1">
    <property type="nucleotide sequence ID" value="NZ_VFQE01000001.1"/>
</dbReference>
<dbReference type="OrthoDB" id="3297757at2"/>
<evidence type="ECO:0000259" key="2">
    <source>
        <dbReference type="Pfam" id="PF13581"/>
    </source>
</evidence>
<accession>A0A543PJ60</accession>